<organism evidence="1 2">
    <name type="scientific">Calocera viscosa (strain TUFC12733)</name>
    <dbReference type="NCBI Taxonomy" id="1330018"/>
    <lineage>
        <taxon>Eukaryota</taxon>
        <taxon>Fungi</taxon>
        <taxon>Dikarya</taxon>
        <taxon>Basidiomycota</taxon>
        <taxon>Agaricomycotina</taxon>
        <taxon>Dacrymycetes</taxon>
        <taxon>Dacrymycetales</taxon>
        <taxon>Dacrymycetaceae</taxon>
        <taxon>Calocera</taxon>
    </lineage>
</organism>
<name>A0A167ICL3_CALVF</name>
<dbReference type="EMBL" id="KV417310">
    <property type="protein sequence ID" value="KZO92513.1"/>
    <property type="molecule type" value="Genomic_DNA"/>
</dbReference>
<dbReference type="Gene3D" id="3.80.10.10">
    <property type="entry name" value="Ribonuclease Inhibitor"/>
    <property type="match status" value="1"/>
</dbReference>
<keyword evidence="2" id="KW-1185">Reference proteome</keyword>
<dbReference type="InterPro" id="IPR032675">
    <property type="entry name" value="LRR_dom_sf"/>
</dbReference>
<evidence type="ECO:0000313" key="1">
    <source>
        <dbReference type="EMBL" id="KZO92513.1"/>
    </source>
</evidence>
<gene>
    <name evidence="1" type="ORF">CALVIDRAFT_307615</name>
</gene>
<reference evidence="1 2" key="1">
    <citation type="journal article" date="2016" name="Mol. Biol. Evol.">
        <title>Comparative Genomics of Early-Diverging Mushroom-Forming Fungi Provides Insights into the Origins of Lignocellulose Decay Capabilities.</title>
        <authorList>
            <person name="Nagy L.G."/>
            <person name="Riley R."/>
            <person name="Tritt A."/>
            <person name="Adam C."/>
            <person name="Daum C."/>
            <person name="Floudas D."/>
            <person name="Sun H."/>
            <person name="Yadav J.S."/>
            <person name="Pangilinan J."/>
            <person name="Larsson K.H."/>
            <person name="Matsuura K."/>
            <person name="Barry K."/>
            <person name="Labutti K."/>
            <person name="Kuo R."/>
            <person name="Ohm R.A."/>
            <person name="Bhattacharya S.S."/>
            <person name="Shirouzu T."/>
            <person name="Yoshinaga Y."/>
            <person name="Martin F.M."/>
            <person name="Grigoriev I.V."/>
            <person name="Hibbett D.S."/>
        </authorList>
    </citation>
    <scope>NUCLEOTIDE SEQUENCE [LARGE SCALE GENOMIC DNA]</scope>
    <source>
        <strain evidence="1 2">TUFC12733</strain>
    </source>
</reference>
<sequence length="352" mass="39445">MPELEGILRQLDIQALRLYALDPFDPQPWTPLENMQAVLQLTPSLQHLELCASPLSLAIDSAPFLHVVQRHTPHLTTLILRNVPTTFGQLSSLMLRNLEVRVHTNQPHSSGLRVVTFWQLLKNTPSLERLILHDLAANNWVEAGSYLPSLASPQLPRLRCFHLETRSARLACGYLALVSRSNLQDLAFAPFPYSPRSNLWNIEQLQAWPQLKVLSLPPMKGINAGVFDALTAVEDLECGRTDFLNLLPLVSQGTTIFPRLNTLRIRSVAGRWDKDGSIAGFLRTRDNAGSPLQRLLVHEGAVPRFFKVERDLGGINVQMGRYRPRDGFEGVTAALETVDVLFSEAELKKYGL</sequence>
<dbReference type="Proteomes" id="UP000076738">
    <property type="component" value="Unassembled WGS sequence"/>
</dbReference>
<accession>A0A167ICL3</accession>
<proteinExistence type="predicted"/>
<evidence type="ECO:0000313" key="2">
    <source>
        <dbReference type="Proteomes" id="UP000076738"/>
    </source>
</evidence>
<protein>
    <recommendedName>
        <fullName evidence="3">RNI-like protein</fullName>
    </recommendedName>
</protein>
<dbReference type="AlphaFoldDB" id="A0A167ICL3"/>
<dbReference type="SUPFAM" id="SSF52047">
    <property type="entry name" value="RNI-like"/>
    <property type="match status" value="1"/>
</dbReference>
<evidence type="ECO:0008006" key="3">
    <source>
        <dbReference type="Google" id="ProtNLM"/>
    </source>
</evidence>